<evidence type="ECO:0008006" key="3">
    <source>
        <dbReference type="Google" id="ProtNLM"/>
    </source>
</evidence>
<proteinExistence type="predicted"/>
<dbReference type="OrthoDB" id="1095125at2"/>
<dbReference type="RefSeq" id="WP_010526417.1">
    <property type="nucleotide sequence ID" value="NZ_AFSL01000009.1"/>
</dbReference>
<reference evidence="1 2" key="1">
    <citation type="submission" date="2016-10" db="EMBL/GenBank/DDBJ databases">
        <authorList>
            <person name="de Groot N.N."/>
        </authorList>
    </citation>
    <scope>NUCLEOTIDE SEQUENCE [LARGE SCALE GENOMIC DNA]</scope>
    <source>
        <strain evidence="1 2">DSM 19012</strain>
    </source>
</reference>
<protein>
    <recommendedName>
        <fullName evidence="3">DUF4924 domain-containing protein</fullName>
    </recommendedName>
</protein>
<name>A0A1I2ARI3_9BACT</name>
<evidence type="ECO:0000313" key="1">
    <source>
        <dbReference type="EMBL" id="SFE45500.1"/>
    </source>
</evidence>
<dbReference type="InterPro" id="IPR032574">
    <property type="entry name" value="DUF4924"/>
</dbReference>
<dbReference type="AlphaFoldDB" id="A0A1I2ARI3"/>
<dbReference type="EMBL" id="FONA01000011">
    <property type="protein sequence ID" value="SFE45500.1"/>
    <property type="molecule type" value="Genomic_DNA"/>
</dbReference>
<dbReference type="Proteomes" id="UP000181976">
    <property type="component" value="Unassembled WGS sequence"/>
</dbReference>
<dbReference type="STRING" id="385682.SAMN05444380_111123"/>
<organism evidence="1 2">
    <name type="scientific">Thermophagus xiamenensis</name>
    <dbReference type="NCBI Taxonomy" id="385682"/>
    <lineage>
        <taxon>Bacteria</taxon>
        <taxon>Pseudomonadati</taxon>
        <taxon>Bacteroidota</taxon>
        <taxon>Bacteroidia</taxon>
        <taxon>Marinilabiliales</taxon>
        <taxon>Marinilabiliaceae</taxon>
        <taxon>Thermophagus</taxon>
    </lineage>
</organism>
<evidence type="ECO:0000313" key="2">
    <source>
        <dbReference type="Proteomes" id="UP000181976"/>
    </source>
</evidence>
<keyword evidence="2" id="KW-1185">Reference proteome</keyword>
<dbReference type="Pfam" id="PF16271">
    <property type="entry name" value="DUF4924"/>
    <property type="match status" value="1"/>
</dbReference>
<gene>
    <name evidence="1" type="ORF">SAMN05444380_111123</name>
</gene>
<dbReference type="InParanoid" id="A0A1I2ARI3"/>
<accession>A0A1I2ARI3</accession>
<dbReference type="eggNOG" id="ENOG502ZGS8">
    <property type="taxonomic scope" value="Bacteria"/>
</dbReference>
<sequence length="180" mass="21061">MIVAKHKKQNDIAGYVLYMWQIEDIIRANDLDMLKIEKNIISQYEQPDDVKKQIYDWYENLTLMMKNEKKEKSGHLQVLINTVDDMNHLHIRLMNSPKEIAYQHQFMKAVPHIKELEKKMQPSPKHDIELMLAALYNAFALKLQGKDITNATKEALTVFGKSLSMLSAKYREDQKGDLNL</sequence>